<evidence type="ECO:0000256" key="1">
    <source>
        <dbReference type="SAM" id="MobiDB-lite"/>
    </source>
</evidence>
<reference evidence="3 4" key="1">
    <citation type="journal article" date="2006" name="J. Bacteriol.">
        <title>Comparative genomic evidence for a close relationship between the dimorphic prosthecate bacteria Hyphomonas neptunium and Caulobacter crescentus.</title>
        <authorList>
            <person name="Badger J.H."/>
            <person name="Hoover T.R."/>
            <person name="Brun Y.V."/>
            <person name="Weiner R.M."/>
            <person name="Laub M.T."/>
            <person name="Alexandre G."/>
            <person name="Mrazek J."/>
            <person name="Ren Q."/>
            <person name="Paulsen I.T."/>
            <person name="Nelson K.E."/>
            <person name="Khouri H.M."/>
            <person name="Radune D."/>
            <person name="Sosa J."/>
            <person name="Dodson R.J."/>
            <person name="Sullivan S.A."/>
            <person name="Rosovitz M.J."/>
            <person name="Madupu R."/>
            <person name="Brinkac L.M."/>
            <person name="Durkin A.S."/>
            <person name="Daugherty S.C."/>
            <person name="Kothari S.P."/>
            <person name="Giglio M.G."/>
            <person name="Zhou L."/>
            <person name="Haft D.H."/>
            <person name="Selengut J.D."/>
            <person name="Davidsen T.M."/>
            <person name="Yang Q."/>
            <person name="Zafar N."/>
            <person name="Ward N.L."/>
        </authorList>
    </citation>
    <scope>NUCLEOTIDE SEQUENCE [LARGE SCALE GENOMIC DNA]</scope>
    <source>
        <strain evidence="3 4">ATCC 15444</strain>
    </source>
</reference>
<name>Q0C328_HYPNA</name>
<dbReference type="EMBL" id="CP000158">
    <property type="protein sequence ID" value="ABI78324.1"/>
    <property type="molecule type" value="Genomic_DNA"/>
</dbReference>
<keyword evidence="2" id="KW-0472">Membrane</keyword>
<dbReference type="STRING" id="228405.HNE_1146"/>
<keyword evidence="4" id="KW-1185">Reference proteome</keyword>
<keyword evidence="2" id="KW-0812">Transmembrane</keyword>
<feature type="region of interest" description="Disordered" evidence="1">
    <location>
        <begin position="1"/>
        <end position="57"/>
    </location>
</feature>
<dbReference type="HOGENOM" id="CLU_2302028_0_0_5"/>
<dbReference type="KEGG" id="hne:HNE_1146"/>
<keyword evidence="2" id="KW-1133">Transmembrane helix</keyword>
<proteinExistence type="predicted"/>
<feature type="compositionally biased region" description="Low complexity" evidence="1">
    <location>
        <begin position="33"/>
        <end position="48"/>
    </location>
</feature>
<evidence type="ECO:0000313" key="3">
    <source>
        <dbReference type="EMBL" id="ABI78324.1"/>
    </source>
</evidence>
<evidence type="ECO:0000256" key="2">
    <source>
        <dbReference type="SAM" id="Phobius"/>
    </source>
</evidence>
<gene>
    <name evidence="3" type="ordered locus">HNE_1146</name>
</gene>
<organism evidence="3 4">
    <name type="scientific">Hyphomonas neptunium (strain ATCC 15444)</name>
    <dbReference type="NCBI Taxonomy" id="228405"/>
    <lineage>
        <taxon>Bacteria</taxon>
        <taxon>Pseudomonadati</taxon>
        <taxon>Pseudomonadota</taxon>
        <taxon>Alphaproteobacteria</taxon>
        <taxon>Hyphomonadales</taxon>
        <taxon>Hyphomonadaceae</taxon>
        <taxon>Hyphomonas</taxon>
    </lineage>
</organism>
<feature type="compositionally biased region" description="Polar residues" evidence="1">
    <location>
        <begin position="1"/>
        <end position="10"/>
    </location>
</feature>
<sequence length="100" mass="10617">MGQNGTNPDKSGQYEPKGDLVNAVKKPLDQEPETPAAEPAGAPADAPARSGHHSPVHHLQARIEAAFSARNEPRLMRIMTMVLVVALSMWVAALILQSGA</sequence>
<dbReference type="Proteomes" id="UP000001959">
    <property type="component" value="Chromosome"/>
</dbReference>
<accession>Q0C328</accession>
<protein>
    <submittedName>
        <fullName evidence="3">Uncharacterized protein</fullName>
    </submittedName>
</protein>
<dbReference type="AlphaFoldDB" id="Q0C328"/>
<evidence type="ECO:0000313" key="4">
    <source>
        <dbReference type="Proteomes" id="UP000001959"/>
    </source>
</evidence>
<feature type="transmembrane region" description="Helical" evidence="2">
    <location>
        <begin position="78"/>
        <end position="96"/>
    </location>
</feature>